<feature type="transmembrane region" description="Helical" evidence="1">
    <location>
        <begin position="203"/>
        <end position="221"/>
    </location>
</feature>
<evidence type="ECO:0000313" key="3">
    <source>
        <dbReference type="Proteomes" id="UP000182584"/>
    </source>
</evidence>
<reference evidence="2 3" key="1">
    <citation type="submission" date="2016-10" db="EMBL/GenBank/DDBJ databases">
        <authorList>
            <person name="de Groot N.N."/>
        </authorList>
    </citation>
    <scope>NUCLEOTIDE SEQUENCE [LARGE SCALE GENOMIC DNA]</scope>
    <source>
        <strain evidence="2 3">AR40</strain>
    </source>
</reference>
<feature type="transmembrane region" description="Helical" evidence="1">
    <location>
        <begin position="423"/>
        <end position="449"/>
    </location>
</feature>
<organism evidence="2 3">
    <name type="scientific">Butyrivibrio fibrisolvens</name>
    <dbReference type="NCBI Taxonomy" id="831"/>
    <lineage>
        <taxon>Bacteria</taxon>
        <taxon>Bacillati</taxon>
        <taxon>Bacillota</taxon>
        <taxon>Clostridia</taxon>
        <taxon>Lachnospirales</taxon>
        <taxon>Lachnospiraceae</taxon>
        <taxon>Butyrivibrio</taxon>
    </lineage>
</organism>
<feature type="transmembrane region" description="Helical" evidence="1">
    <location>
        <begin position="380"/>
        <end position="402"/>
    </location>
</feature>
<dbReference type="eggNOG" id="ENOG502Z9A0">
    <property type="taxonomic scope" value="Bacteria"/>
</dbReference>
<dbReference type="RefSeq" id="WP_074755333.1">
    <property type="nucleotide sequence ID" value="NZ_FOGJ01000007.1"/>
</dbReference>
<name>A0A1H9QBB0_BUTFI</name>
<feature type="transmembrane region" description="Helical" evidence="1">
    <location>
        <begin position="169"/>
        <end position="191"/>
    </location>
</feature>
<keyword evidence="1" id="KW-0472">Membrane</keyword>
<gene>
    <name evidence="2" type="ORF">SAMN04487884_107103</name>
</gene>
<keyword evidence="1" id="KW-0812">Transmembrane</keyword>
<proteinExistence type="predicted"/>
<dbReference type="Proteomes" id="UP000182584">
    <property type="component" value="Unassembled WGS sequence"/>
</dbReference>
<keyword evidence="1" id="KW-1133">Transmembrane helix</keyword>
<feature type="transmembrane region" description="Helical" evidence="1">
    <location>
        <begin position="319"/>
        <end position="339"/>
    </location>
</feature>
<protein>
    <recommendedName>
        <fullName evidence="4">Glycosyltransferase RgtA/B/C/D-like domain-containing protein</fullName>
    </recommendedName>
</protein>
<dbReference type="OrthoDB" id="2005760at2"/>
<feature type="transmembrane region" description="Helical" evidence="1">
    <location>
        <begin position="227"/>
        <end position="245"/>
    </location>
</feature>
<dbReference type="AlphaFoldDB" id="A0A1H9QBB0"/>
<feature type="transmembrane region" description="Helical" evidence="1">
    <location>
        <begin position="346"/>
        <end position="368"/>
    </location>
</feature>
<accession>A0A1H9QBB0</accession>
<dbReference type="EMBL" id="FOGJ01000007">
    <property type="protein sequence ID" value="SER57720.1"/>
    <property type="molecule type" value="Genomic_DNA"/>
</dbReference>
<evidence type="ECO:0000256" key="1">
    <source>
        <dbReference type="SAM" id="Phobius"/>
    </source>
</evidence>
<sequence length="563" mass="64046">MGQDSSKTLFKTIGYILLILQLIICIVVGIRKQGFHEDEYYSYYSSNRTAGLFVTDRQWQDTDTIKDEFVVIPGQGFNYGLVSTVQSWDVHPPLYYDILHTACSIVPRLFSKWIGIVVNMIAFVIAWLLLSKLMDILRVSDITKLLVLAIWGFNPMTVSFVMFTRMYMWMNVFVIGCALLHIMLLRAARAVENTILLSDSKSMLVFWLRYMLPVMVCSYLGFLTHYYYLIFFVFMGICFTIWLLFRRSGRGNRFSKRLIEAVIYVCSCAVSLGLAVVTYPSAAAHIFAGYRGTEAISEFQDIANFPSRLLFYTGLMNNGVFAGSFVIIAVLLLVGFIVLKIRVSSEYMMLVITGVAYFMVVAKTGLLLGDTSNRYEMPVYWLFVLVIITALELLLGELAARIETGKLFSLSIKEKMDMISRGVLYVFCAFLILWGLGCDISGSNILFLYQEEGAKVQYARDNKDACVIVMYNSATPDKVWWITNELMEYPRVYFVSQENDEAIIDEAICSSNKLIVYAADDDNKEKMLNMIVDSCDNLGSYEEVGHEENWTTYEIVGKGEPAH</sequence>
<evidence type="ECO:0008006" key="4">
    <source>
        <dbReference type="Google" id="ProtNLM"/>
    </source>
</evidence>
<feature type="transmembrane region" description="Helical" evidence="1">
    <location>
        <begin position="257"/>
        <end position="279"/>
    </location>
</feature>
<evidence type="ECO:0000313" key="2">
    <source>
        <dbReference type="EMBL" id="SER57720.1"/>
    </source>
</evidence>
<feature type="transmembrane region" description="Helical" evidence="1">
    <location>
        <begin position="142"/>
        <end position="163"/>
    </location>
</feature>
<feature type="transmembrane region" description="Helical" evidence="1">
    <location>
        <begin position="12"/>
        <end position="30"/>
    </location>
</feature>
<feature type="transmembrane region" description="Helical" evidence="1">
    <location>
        <begin position="113"/>
        <end position="130"/>
    </location>
</feature>